<dbReference type="OrthoDB" id="3078668at2"/>
<proteinExistence type="predicted"/>
<sequence length="170" mass="19266">MGLARTLKDQMLFNEGQNYLGQCQTVTLPTLTRKMEEKRLAGMNGPVSLDMGMEALSMSFVCPGPMRHVMRQWGEPRVDGTYLRWVGNYQMDDTAAIDHVEVVVRGRHSEIEMGDQETGEAGSFTVSSALAYYKLTWNGRVEIEIDFLRMIERVDGVDRLAERRALLGIF</sequence>
<dbReference type="InterPro" id="IPR006498">
    <property type="entry name" value="Tail_tube"/>
</dbReference>
<keyword evidence="2" id="KW-1185">Reference proteome</keyword>
<evidence type="ECO:0000313" key="1">
    <source>
        <dbReference type="EMBL" id="MXP00450.1"/>
    </source>
</evidence>
<gene>
    <name evidence="1" type="ORF">GRI97_15775</name>
</gene>
<dbReference type="NCBIfam" id="TIGR01611">
    <property type="entry name" value="tail_tube"/>
    <property type="match status" value="1"/>
</dbReference>
<organism evidence="1 2">
    <name type="scientific">Croceibacterium xixiisoli</name>
    <dbReference type="NCBI Taxonomy" id="1476466"/>
    <lineage>
        <taxon>Bacteria</taxon>
        <taxon>Pseudomonadati</taxon>
        <taxon>Pseudomonadota</taxon>
        <taxon>Alphaproteobacteria</taxon>
        <taxon>Sphingomonadales</taxon>
        <taxon>Erythrobacteraceae</taxon>
        <taxon>Croceibacterium</taxon>
    </lineage>
</organism>
<evidence type="ECO:0000313" key="2">
    <source>
        <dbReference type="Proteomes" id="UP000469430"/>
    </source>
</evidence>
<accession>A0A6I4TZ97</accession>
<dbReference type="Pfam" id="PF04985">
    <property type="entry name" value="Phage_tube"/>
    <property type="match status" value="1"/>
</dbReference>
<protein>
    <submittedName>
        <fullName evidence="1">Phage major tail tube protein</fullName>
    </submittedName>
</protein>
<reference evidence="1 2" key="1">
    <citation type="submission" date="2019-12" db="EMBL/GenBank/DDBJ databases">
        <title>Genomic-based taxomic classification of the family Erythrobacteraceae.</title>
        <authorList>
            <person name="Xu L."/>
        </authorList>
    </citation>
    <scope>NUCLEOTIDE SEQUENCE [LARGE SCALE GENOMIC DNA]</scope>
    <source>
        <strain evidence="1 2">S36</strain>
    </source>
</reference>
<dbReference type="AlphaFoldDB" id="A0A6I4TZ97"/>
<dbReference type="Proteomes" id="UP000469430">
    <property type="component" value="Unassembled WGS sequence"/>
</dbReference>
<dbReference type="EMBL" id="WTYJ01000003">
    <property type="protein sequence ID" value="MXP00450.1"/>
    <property type="molecule type" value="Genomic_DNA"/>
</dbReference>
<name>A0A6I4TZ97_9SPHN</name>
<dbReference type="RefSeq" id="WP_161392154.1">
    <property type="nucleotide sequence ID" value="NZ_JBHSCP010000002.1"/>
</dbReference>
<comment type="caution">
    <text evidence="1">The sequence shown here is derived from an EMBL/GenBank/DDBJ whole genome shotgun (WGS) entry which is preliminary data.</text>
</comment>